<keyword evidence="3" id="KW-1185">Reference proteome</keyword>
<comment type="caution">
    <text evidence="2">The sequence shown here is derived from an EMBL/GenBank/DDBJ whole genome shotgun (WGS) entry which is preliminary data.</text>
</comment>
<reference evidence="2 3" key="1">
    <citation type="submission" date="2022-05" db="EMBL/GenBank/DDBJ databases">
        <authorList>
            <consortium name="Genoscope - CEA"/>
            <person name="William W."/>
        </authorList>
    </citation>
    <scope>NUCLEOTIDE SEQUENCE [LARGE SCALE GENOMIC DNA]</scope>
</reference>
<protein>
    <recommendedName>
        <fullName evidence="4">Reverse transcriptase domain-containing protein</fullName>
    </recommendedName>
</protein>
<evidence type="ECO:0000256" key="1">
    <source>
        <dbReference type="SAM" id="MobiDB-lite"/>
    </source>
</evidence>
<accession>A0ABN8RMN4</accession>
<organism evidence="2 3">
    <name type="scientific">Porites lobata</name>
    <dbReference type="NCBI Taxonomy" id="104759"/>
    <lineage>
        <taxon>Eukaryota</taxon>
        <taxon>Metazoa</taxon>
        <taxon>Cnidaria</taxon>
        <taxon>Anthozoa</taxon>
        <taxon>Hexacorallia</taxon>
        <taxon>Scleractinia</taxon>
        <taxon>Fungiina</taxon>
        <taxon>Poritidae</taxon>
        <taxon>Porites</taxon>
    </lineage>
</organism>
<name>A0ABN8RMN4_9CNID</name>
<dbReference type="EMBL" id="CALNXK010000271">
    <property type="protein sequence ID" value="CAH3180189.1"/>
    <property type="molecule type" value="Genomic_DNA"/>
</dbReference>
<gene>
    <name evidence="2" type="ORF">PLOB_00023142</name>
</gene>
<feature type="region of interest" description="Disordered" evidence="1">
    <location>
        <begin position="129"/>
        <end position="192"/>
    </location>
</feature>
<evidence type="ECO:0008006" key="4">
    <source>
        <dbReference type="Google" id="ProtNLM"/>
    </source>
</evidence>
<feature type="compositionally biased region" description="Low complexity" evidence="1">
    <location>
        <begin position="181"/>
        <end position="192"/>
    </location>
</feature>
<feature type="compositionally biased region" description="Low complexity" evidence="1">
    <location>
        <begin position="148"/>
        <end position="162"/>
    </location>
</feature>
<dbReference type="Proteomes" id="UP001159405">
    <property type="component" value="Unassembled WGS sequence"/>
</dbReference>
<evidence type="ECO:0000313" key="2">
    <source>
        <dbReference type="EMBL" id="CAH3180189.1"/>
    </source>
</evidence>
<proteinExistence type="predicted"/>
<sequence>MGSYEGAETCELVGSFLLSQLQHLDVNIGLYRDDGLAISNAALRDTEKIKKEICHVFNQNGLRITIEANKQIINFLDVTFNLNNSTYRPFTKPNTMLQYVHRESNHPPITTKNIPGGIKRWLSSLSSDKASFNQATPPPPTRRKTKADTTTLYTTNQLQLLNGETDNATTSSGTTPHSAKTSTPTSVTDSSP</sequence>
<evidence type="ECO:0000313" key="3">
    <source>
        <dbReference type="Proteomes" id="UP001159405"/>
    </source>
</evidence>
<feature type="compositionally biased region" description="Polar residues" evidence="1">
    <location>
        <begin position="164"/>
        <end position="180"/>
    </location>
</feature>